<protein>
    <recommendedName>
        <fullName evidence="3">DUF4177 domain-containing protein</fullName>
    </recommendedName>
</protein>
<keyword evidence="2" id="KW-1185">Reference proteome</keyword>
<evidence type="ECO:0000313" key="2">
    <source>
        <dbReference type="Proteomes" id="UP001202134"/>
    </source>
</evidence>
<organism evidence="1 2">
    <name type="scientific">Shewanella electrodiphila</name>
    <dbReference type="NCBI Taxonomy" id="934143"/>
    <lineage>
        <taxon>Bacteria</taxon>
        <taxon>Pseudomonadati</taxon>
        <taxon>Pseudomonadota</taxon>
        <taxon>Gammaproteobacteria</taxon>
        <taxon>Alteromonadales</taxon>
        <taxon>Shewanellaceae</taxon>
        <taxon>Shewanella</taxon>
    </lineage>
</organism>
<reference evidence="1 2" key="1">
    <citation type="submission" date="2022-01" db="EMBL/GenBank/DDBJ databases">
        <title>Whole genome-based taxonomy of the Shewanellaceae.</title>
        <authorList>
            <person name="Martin-Rodriguez A.J."/>
        </authorList>
    </citation>
    <scope>NUCLEOTIDE SEQUENCE [LARGE SCALE GENOMIC DNA]</scope>
    <source>
        <strain evidence="1 2">DSM 24955</strain>
    </source>
</reference>
<evidence type="ECO:0008006" key="3">
    <source>
        <dbReference type="Google" id="ProtNLM"/>
    </source>
</evidence>
<accession>A0ABT0KUW2</accession>
<sequence length="74" mass="8185">MIPFTVTRLHTNFGIIKAQGLWEAQAVDSTQVNVLEQLSTDGWVELDVLHPANGQFIAAISPLVYQHLLSQQNA</sequence>
<gene>
    <name evidence="1" type="ORF">L2737_20195</name>
</gene>
<proteinExistence type="predicted"/>
<comment type="caution">
    <text evidence="1">The sequence shown here is derived from an EMBL/GenBank/DDBJ whole genome shotgun (WGS) entry which is preliminary data.</text>
</comment>
<dbReference type="RefSeq" id="WP_248956917.1">
    <property type="nucleotide sequence ID" value="NZ_JAKIKU010000016.1"/>
</dbReference>
<name>A0ABT0KUW2_9GAMM</name>
<dbReference type="Proteomes" id="UP001202134">
    <property type="component" value="Unassembled WGS sequence"/>
</dbReference>
<evidence type="ECO:0000313" key="1">
    <source>
        <dbReference type="EMBL" id="MCL1047626.1"/>
    </source>
</evidence>
<dbReference type="EMBL" id="JAKIKU010000016">
    <property type="protein sequence ID" value="MCL1047626.1"/>
    <property type="molecule type" value="Genomic_DNA"/>
</dbReference>